<feature type="transmembrane region" description="Helical" evidence="6">
    <location>
        <begin position="139"/>
        <end position="161"/>
    </location>
</feature>
<organism evidence="7 8">
    <name type="scientific">Mytilus galloprovincialis</name>
    <name type="common">Mediterranean mussel</name>
    <dbReference type="NCBI Taxonomy" id="29158"/>
    <lineage>
        <taxon>Eukaryota</taxon>
        <taxon>Metazoa</taxon>
        <taxon>Spiralia</taxon>
        <taxon>Lophotrochozoa</taxon>
        <taxon>Mollusca</taxon>
        <taxon>Bivalvia</taxon>
        <taxon>Autobranchia</taxon>
        <taxon>Pteriomorphia</taxon>
        <taxon>Mytilida</taxon>
        <taxon>Mytiloidea</taxon>
        <taxon>Mytilidae</taxon>
        <taxon>Mytilinae</taxon>
        <taxon>Mytilus</taxon>
    </lineage>
</organism>
<reference evidence="7" key="1">
    <citation type="submission" date="2018-11" db="EMBL/GenBank/DDBJ databases">
        <authorList>
            <person name="Alioto T."/>
            <person name="Alioto T."/>
        </authorList>
    </citation>
    <scope>NUCLEOTIDE SEQUENCE</scope>
</reference>
<keyword evidence="5 6" id="KW-0472">Membrane</keyword>
<feature type="transmembrane region" description="Helical" evidence="6">
    <location>
        <begin position="6"/>
        <end position="29"/>
    </location>
</feature>
<keyword evidence="8" id="KW-1185">Reference proteome</keyword>
<gene>
    <name evidence="7" type="ORF">MGAL_10B055553</name>
</gene>
<sequence length="405" mass="47195">MYTDEANVISVFVTMFAQYLVFPCIQYCFMSIAYEIRSSYRSQDTDGLASIEIGTNDEICRSIHDTFDASQNRIVLESRNETTIAITDNQHDTAERSNAPYDTTLCVNDQRDITVSTAIVTKKIDSLAKEDNLYDEVSYVRITSLQCYICLFIYIPVLVYGVAKKNAEDKETYLSVILVACSSTGIVLCVIWTQIESIYSWEMQYLENIQQKQSCLNYLDILRELKPTVEMTITCFHYEQRTGTTTTYNSDGTRTYSTYTYTVRIDDHQCSENFQYDMMVDKSRDPLSLNLDSSKLTRVRIPREINFGDDYTINQFNKQKSDFMDKVSAMGNWQNMEFTYVKLLDKYEPRICSSWDSVEDAFWMTDFCYCCFNLLCCSWCYRLAFNLSTQKIVFYLKKDIFCKPT</sequence>
<name>A0A8B6EP01_MYTGA</name>
<feature type="transmembrane region" description="Helical" evidence="6">
    <location>
        <begin position="173"/>
        <end position="193"/>
    </location>
</feature>
<accession>A0A8B6EP01</accession>
<dbReference type="Proteomes" id="UP000596742">
    <property type="component" value="Unassembled WGS sequence"/>
</dbReference>
<keyword evidence="3 6" id="KW-0812">Transmembrane</keyword>
<evidence type="ECO:0000313" key="8">
    <source>
        <dbReference type="Proteomes" id="UP000596742"/>
    </source>
</evidence>
<evidence type="ECO:0000256" key="1">
    <source>
        <dbReference type="ARBA" id="ARBA00004141"/>
    </source>
</evidence>
<evidence type="ECO:0000256" key="4">
    <source>
        <dbReference type="ARBA" id="ARBA00022989"/>
    </source>
</evidence>
<evidence type="ECO:0000256" key="6">
    <source>
        <dbReference type="SAM" id="Phobius"/>
    </source>
</evidence>
<dbReference type="GO" id="GO:0016020">
    <property type="term" value="C:membrane"/>
    <property type="evidence" value="ECO:0007669"/>
    <property type="project" value="UniProtKB-SubCell"/>
</dbReference>
<dbReference type="AlphaFoldDB" id="A0A8B6EP01"/>
<proteinExistence type="inferred from homology"/>
<evidence type="ECO:0000256" key="5">
    <source>
        <dbReference type="ARBA" id="ARBA00023136"/>
    </source>
</evidence>
<dbReference type="OrthoDB" id="5981492at2759"/>
<comment type="similarity">
    <text evidence="2">Belongs to the TMEM151 family.</text>
</comment>
<keyword evidence="4 6" id="KW-1133">Transmembrane helix</keyword>
<comment type="subcellular location">
    <subcellularLocation>
        <location evidence="1">Membrane</location>
        <topology evidence="1">Multi-pass membrane protein</topology>
    </subcellularLocation>
</comment>
<comment type="caution">
    <text evidence="7">The sequence shown here is derived from an EMBL/GenBank/DDBJ whole genome shotgun (WGS) entry which is preliminary data.</text>
</comment>
<dbReference type="Pfam" id="PF14857">
    <property type="entry name" value="TMEM151"/>
    <property type="match status" value="1"/>
</dbReference>
<protein>
    <submittedName>
        <fullName evidence="7">Uncharacterized protein</fullName>
    </submittedName>
</protein>
<dbReference type="EMBL" id="UYJE01005398">
    <property type="protein sequence ID" value="VDI37098.1"/>
    <property type="molecule type" value="Genomic_DNA"/>
</dbReference>
<evidence type="ECO:0000256" key="3">
    <source>
        <dbReference type="ARBA" id="ARBA00022692"/>
    </source>
</evidence>
<dbReference type="InterPro" id="IPR026767">
    <property type="entry name" value="Tmem151"/>
</dbReference>
<dbReference type="PANTHER" id="PTHR31893:SF5">
    <property type="entry name" value="TRANSMEMBRANE PROTEIN 151 HOMOLOG"/>
    <property type="match status" value="1"/>
</dbReference>
<evidence type="ECO:0000313" key="7">
    <source>
        <dbReference type="EMBL" id="VDI37098.1"/>
    </source>
</evidence>
<dbReference type="PANTHER" id="PTHR31893">
    <property type="entry name" value="TRANSMEMBRANE PROTEIN 151 HOMOLOG"/>
    <property type="match status" value="1"/>
</dbReference>
<evidence type="ECO:0000256" key="2">
    <source>
        <dbReference type="ARBA" id="ARBA00009583"/>
    </source>
</evidence>